<proteinExistence type="predicted"/>
<evidence type="ECO:0000313" key="3">
    <source>
        <dbReference type="RefSeq" id="XP_052743046.1"/>
    </source>
</evidence>
<protein>
    <submittedName>
        <fullName evidence="3">Uncharacterized protein LOC112056012 isoform X1</fullName>
    </submittedName>
</protein>
<organism evidence="2 3">
    <name type="scientific">Bicyclus anynana</name>
    <name type="common">Squinting bush brown butterfly</name>
    <dbReference type="NCBI Taxonomy" id="110368"/>
    <lineage>
        <taxon>Eukaryota</taxon>
        <taxon>Metazoa</taxon>
        <taxon>Ecdysozoa</taxon>
        <taxon>Arthropoda</taxon>
        <taxon>Hexapoda</taxon>
        <taxon>Insecta</taxon>
        <taxon>Pterygota</taxon>
        <taxon>Neoptera</taxon>
        <taxon>Endopterygota</taxon>
        <taxon>Lepidoptera</taxon>
        <taxon>Glossata</taxon>
        <taxon>Ditrysia</taxon>
        <taxon>Papilionoidea</taxon>
        <taxon>Nymphalidae</taxon>
        <taxon>Satyrinae</taxon>
        <taxon>Satyrini</taxon>
        <taxon>Mycalesina</taxon>
        <taxon>Bicyclus</taxon>
    </lineage>
</organism>
<dbReference type="RefSeq" id="XP_052743046.1">
    <property type="nucleotide sequence ID" value="XM_052887086.1"/>
</dbReference>
<accession>A0ABM3LVF6</accession>
<feature type="region of interest" description="Disordered" evidence="1">
    <location>
        <begin position="21"/>
        <end position="48"/>
    </location>
</feature>
<evidence type="ECO:0000256" key="1">
    <source>
        <dbReference type="SAM" id="MobiDB-lite"/>
    </source>
</evidence>
<gene>
    <name evidence="3" type="primary">LOC112056012</name>
</gene>
<keyword evidence="2" id="KW-1185">Reference proteome</keyword>
<reference evidence="3" key="1">
    <citation type="submission" date="2025-08" db="UniProtKB">
        <authorList>
            <consortium name="RefSeq"/>
        </authorList>
    </citation>
    <scope>IDENTIFICATION</scope>
</reference>
<name>A0ABM3LVF6_BICAN</name>
<sequence length="219" mass="24917">MSNICETYRWYAAGAGGAEPAADLQGGSASPHPPVLPPAAARGGAVRPPHRRLALQPQHLPPAAQHATVVENYIRLFYRLLRLALQPQHLPPAAQHATVVDNYIRLFYRLLRLALQPQHLPPAAQHATVVDNYIRLFYRLLRLALQPQHLPPAAQHATVVDNYIRLFYRHRVGNHGNKYLNGAFVFVRVIRRSICRVSKLTTYKYQCNITWFFYFMTSP</sequence>
<feature type="compositionally biased region" description="Low complexity" evidence="1">
    <location>
        <begin position="38"/>
        <end position="47"/>
    </location>
</feature>
<evidence type="ECO:0000313" key="2">
    <source>
        <dbReference type="Proteomes" id="UP001652582"/>
    </source>
</evidence>
<dbReference type="GeneID" id="112056012"/>
<dbReference type="Proteomes" id="UP001652582">
    <property type="component" value="Chromosome 18"/>
</dbReference>